<dbReference type="STRING" id="406817.XNC1_4333"/>
<gene>
    <name evidence="1" type="ordered locus">XNC1_4333</name>
</gene>
<accession>D3VEA4</accession>
<proteinExistence type="predicted"/>
<evidence type="ECO:0000313" key="1">
    <source>
        <dbReference type="EMBL" id="CBJ92355.1"/>
    </source>
</evidence>
<sequence length="39" mass="4258">MSLILTFMIAGVPDTPSGKITRGLSLISLKYTDIEAIQY</sequence>
<organism evidence="1 2">
    <name type="scientific">Xenorhabdus nematophila (strain ATCC 19061 / DSM 3370 / CCUG 14189 / LMG 1036 / NCIMB 9965 / AN6)</name>
    <dbReference type="NCBI Taxonomy" id="406817"/>
    <lineage>
        <taxon>Bacteria</taxon>
        <taxon>Pseudomonadati</taxon>
        <taxon>Pseudomonadota</taxon>
        <taxon>Gammaproteobacteria</taxon>
        <taxon>Enterobacterales</taxon>
        <taxon>Morganellaceae</taxon>
        <taxon>Xenorhabdus</taxon>
    </lineage>
</organism>
<keyword evidence="2" id="KW-1185">Reference proteome</keyword>
<dbReference type="HOGENOM" id="CLU_3319502_0_0_6"/>
<dbReference type="KEGG" id="xne:XNC1_4333"/>
<dbReference type="AlphaFoldDB" id="D3VEA4"/>
<evidence type="ECO:0000313" key="2">
    <source>
        <dbReference type="Proteomes" id="UP000008075"/>
    </source>
</evidence>
<protein>
    <submittedName>
        <fullName evidence="1">Uncharacterized protein</fullName>
    </submittedName>
</protein>
<name>D3VEA4_XENNA</name>
<dbReference type="Proteomes" id="UP000008075">
    <property type="component" value="Chromosome"/>
</dbReference>
<dbReference type="EMBL" id="FN667742">
    <property type="protein sequence ID" value="CBJ92355.1"/>
    <property type="molecule type" value="Genomic_DNA"/>
</dbReference>
<reference evidence="1 2" key="1">
    <citation type="journal article" date="2011" name="PLoS ONE">
        <title>The entomopathogenic bacterial endosymbionts xenorhabdus and photorhabdus: convergent lifestyles from divergent genomes.</title>
        <authorList>
            <person name="Chaston J.M."/>
            <person name="Suen G."/>
            <person name="Tucker S.L."/>
            <person name="Andersen A.W."/>
            <person name="Bhasin A."/>
            <person name="Bode E."/>
            <person name="Bode H.B."/>
            <person name="Brachmann A.O."/>
            <person name="Cowles C.E."/>
            <person name="Cowles K.N."/>
            <person name="Darby C."/>
            <person name="de Leon L."/>
            <person name="Drace K."/>
            <person name="Du Z."/>
            <person name="Givaudan A."/>
            <person name="Herbert Tran E.E."/>
            <person name="Jewell K.A."/>
            <person name="Knack J.J."/>
            <person name="Krasomil-Osterfeld K.C."/>
            <person name="Kukor R."/>
            <person name="Lanois A."/>
            <person name="Latreille P."/>
            <person name="Leimgruber N.K."/>
            <person name="Lipke C.M."/>
            <person name="Liu R."/>
            <person name="Lu X."/>
            <person name="Martens E.C."/>
            <person name="Marri P.R."/>
            <person name="Medigue C."/>
            <person name="Menard M.L."/>
            <person name="Miller N.M."/>
            <person name="Morales-Soto N."/>
            <person name="Norton S."/>
            <person name="Ogier J.C."/>
            <person name="Orchard S.S."/>
            <person name="Park D."/>
            <person name="Park Y."/>
            <person name="Qurollo B.A."/>
            <person name="Sugar D.R."/>
            <person name="Richards G.R."/>
            <person name="Rouy Z."/>
            <person name="Slominski B."/>
            <person name="Slominski K."/>
            <person name="Snyder H."/>
            <person name="Tjaden B.C."/>
            <person name="van der Hoeven R."/>
            <person name="Welch R.D."/>
            <person name="Wheeler C."/>
            <person name="Xiang B."/>
            <person name="Barbazuk B."/>
            <person name="Gaudriault S."/>
            <person name="Goodner B."/>
            <person name="Slater S.C."/>
            <person name="Forst S."/>
            <person name="Goldman B.S."/>
            <person name="Goodrich-Blair H."/>
        </authorList>
    </citation>
    <scope>NUCLEOTIDE SEQUENCE [LARGE SCALE GENOMIC DNA]</scope>
    <source>
        <strain evidence="2">ATCC 19061 / DSM 3370 / CCUG 14189 / LMG 1036 / NCIMB 9965 / AN6</strain>
    </source>
</reference>